<accession>C0PGM4</accession>
<name>C0PGM4_MAIZE</name>
<reference evidence="1" key="1">
    <citation type="journal article" date="2009" name="PLoS Genet.">
        <title>Sequencing, mapping, and analysis of 27,455 maize full-length cDNAs.</title>
        <authorList>
            <person name="Soderlund C."/>
            <person name="Descour A."/>
            <person name="Kudrna D."/>
            <person name="Bomhoff M."/>
            <person name="Boyd L."/>
            <person name="Currie J."/>
            <person name="Angelova A."/>
            <person name="Collura K."/>
            <person name="Wissotski M."/>
            <person name="Ashley E."/>
            <person name="Morrow D."/>
            <person name="Fernandes J."/>
            <person name="Walbot V."/>
            <person name="Yu Y."/>
        </authorList>
    </citation>
    <scope>NUCLEOTIDE SEQUENCE</scope>
    <source>
        <strain evidence="1">B73</strain>
    </source>
</reference>
<sequence length="151" mass="17506">MRESNNAKIDRQIDIQTYMIRWIDQTTSLTNSMCRRRRRRLGWVFAEAHECVGEQHGAPAAGLCESAHQRHAHRVPVLERLPVPPVLVLDHLAVLELQPDERRQIHRLAQHLVVLLVLDHHLGLARPHGILLYGVFGDLGFPKHLWQRVER</sequence>
<reference evidence="1" key="2">
    <citation type="submission" date="2012-06" db="EMBL/GenBank/DDBJ databases">
        <authorList>
            <person name="Yu Y."/>
            <person name="Currie J."/>
            <person name="Lomeli R."/>
            <person name="Angelova A."/>
            <person name="Collura K."/>
            <person name="Wissotski M."/>
            <person name="Campos D."/>
            <person name="Kudrna D."/>
            <person name="Golser W."/>
            <person name="Ashely E."/>
            <person name="Descour A."/>
            <person name="Fernandes J."/>
            <person name="Soderlund C."/>
            <person name="Walbot V."/>
        </authorList>
    </citation>
    <scope>NUCLEOTIDE SEQUENCE</scope>
    <source>
        <strain evidence="1">B73</strain>
    </source>
</reference>
<protein>
    <submittedName>
        <fullName evidence="1">Uncharacterized protein</fullName>
    </submittedName>
</protein>
<evidence type="ECO:0000313" key="1">
    <source>
        <dbReference type="EMBL" id="ACN34340.1"/>
    </source>
</evidence>
<dbReference type="AlphaFoldDB" id="C0PGM4"/>
<organism evidence="1">
    <name type="scientific">Zea mays</name>
    <name type="common">Maize</name>
    <dbReference type="NCBI Taxonomy" id="4577"/>
    <lineage>
        <taxon>Eukaryota</taxon>
        <taxon>Viridiplantae</taxon>
        <taxon>Streptophyta</taxon>
        <taxon>Embryophyta</taxon>
        <taxon>Tracheophyta</taxon>
        <taxon>Spermatophyta</taxon>
        <taxon>Magnoliopsida</taxon>
        <taxon>Liliopsida</taxon>
        <taxon>Poales</taxon>
        <taxon>Poaceae</taxon>
        <taxon>PACMAD clade</taxon>
        <taxon>Panicoideae</taxon>
        <taxon>Andropogonodae</taxon>
        <taxon>Andropogoneae</taxon>
        <taxon>Tripsacinae</taxon>
        <taxon>Zea</taxon>
    </lineage>
</organism>
<dbReference type="EMBL" id="BT067443">
    <property type="protein sequence ID" value="ACN34340.1"/>
    <property type="molecule type" value="mRNA"/>
</dbReference>
<proteinExistence type="evidence at transcript level"/>